<feature type="region of interest" description="Disordered" evidence="1">
    <location>
        <begin position="490"/>
        <end position="532"/>
    </location>
</feature>
<dbReference type="InterPro" id="IPR029787">
    <property type="entry name" value="Nucleotide_cyclase"/>
</dbReference>
<dbReference type="InterPro" id="IPR013656">
    <property type="entry name" value="PAS_4"/>
</dbReference>
<dbReference type="SUPFAM" id="SSF55781">
    <property type="entry name" value="GAF domain-like"/>
    <property type="match status" value="1"/>
</dbReference>
<evidence type="ECO:0000313" key="3">
    <source>
        <dbReference type="EMBL" id="BDP40689.1"/>
    </source>
</evidence>
<dbReference type="InterPro" id="IPR052155">
    <property type="entry name" value="Biofilm_reg_signaling"/>
</dbReference>
<organism evidence="3 4">
    <name type="scientific">Deinococcus aetherius</name>
    <dbReference type="NCBI Taxonomy" id="200252"/>
    <lineage>
        <taxon>Bacteria</taxon>
        <taxon>Thermotogati</taxon>
        <taxon>Deinococcota</taxon>
        <taxon>Deinococci</taxon>
        <taxon>Deinococcales</taxon>
        <taxon>Deinococcaceae</taxon>
        <taxon>Deinococcus</taxon>
    </lineage>
</organism>
<dbReference type="EMBL" id="AP026560">
    <property type="protein sequence ID" value="BDP40689.1"/>
    <property type="molecule type" value="Genomic_DNA"/>
</dbReference>
<dbReference type="Proteomes" id="UP001064971">
    <property type="component" value="Chromosome"/>
</dbReference>
<dbReference type="InterPro" id="IPR035965">
    <property type="entry name" value="PAS-like_dom_sf"/>
</dbReference>
<dbReference type="Gene3D" id="3.30.450.40">
    <property type="match status" value="1"/>
</dbReference>
<dbReference type="RefSeq" id="WP_264776511.1">
    <property type="nucleotide sequence ID" value="NZ_AP026560.1"/>
</dbReference>
<dbReference type="CDD" id="cd01949">
    <property type="entry name" value="GGDEF"/>
    <property type="match status" value="1"/>
</dbReference>
<name>A0ABN6RDJ1_9DEIO</name>
<accession>A0ABN6RDJ1</accession>
<dbReference type="SUPFAM" id="SSF55073">
    <property type="entry name" value="Nucleotide cyclase"/>
    <property type="match status" value="1"/>
</dbReference>
<feature type="domain" description="GGDEF" evidence="2">
    <location>
        <begin position="367"/>
        <end position="499"/>
    </location>
</feature>
<reference evidence="3" key="1">
    <citation type="submission" date="2022-07" db="EMBL/GenBank/DDBJ databases">
        <title>Complete Genome Sequence of the Radioresistant Bacterium Deinococcus aetherius ST0316, Isolated from the Air Dust collected in Lower Stratosphere above Japan.</title>
        <authorList>
            <person name="Satoh K."/>
            <person name="Hagiwara K."/>
            <person name="Katsumata K."/>
            <person name="Kubo A."/>
            <person name="Yokobori S."/>
            <person name="Yamagishi A."/>
            <person name="Oono Y."/>
            <person name="Narumi I."/>
        </authorList>
    </citation>
    <scope>NUCLEOTIDE SEQUENCE</scope>
    <source>
        <strain evidence="3">ST0316</strain>
    </source>
</reference>
<feature type="region of interest" description="Disordered" evidence="1">
    <location>
        <begin position="1"/>
        <end position="20"/>
    </location>
</feature>
<sequence>MTVHWEEASRDQAAPSGPSSAQAPLEVLALLQGSDPTLILERVEERPAREAAWPGAAWRVAFANHAFARLLGQTPDTLRGLTLEALFAGAGESLRAAFPDAADLAARGQPFRVDLPLRSEDIRWMEAQVTPLRLGEGSPQGTGGAVTHWLAVLRDVTAQRQALALATGHTRAMHLAAQGAPLPEILGALIATLDERLPGSAACASLCEGEDLVLIGPPRLPPLPREVRGPAREARPFSCGGAVFEEKPVLALTPEGFPEALRENLVGAGYRRAYSVPIREAGGPVLGALTLYGRRAAPPHPTEADLLAQFADLAALLIARRQALRRLEHLAFHDGLTGLPNRARFMAVLEEACAGLAGPSRSAGGGGAFAVGVLDLDGFKLVNDAYGHAAGDGLLVTLAGRLTAALPPEVLAARMGGDEFALFVPGATLRRLGAVKRRVRAVLGTPFPLGAATVRLGGSLGWSLAPGEARTPDALLRVADGAMYGVKRVTHSARGGPQKKAPPGWEATLAGPEGLEPSTYGFGRRSGTPKPN</sequence>
<dbReference type="InterPro" id="IPR000014">
    <property type="entry name" value="PAS"/>
</dbReference>
<dbReference type="PANTHER" id="PTHR44757">
    <property type="entry name" value="DIGUANYLATE CYCLASE DGCP"/>
    <property type="match status" value="1"/>
</dbReference>
<proteinExistence type="predicted"/>
<keyword evidence="4" id="KW-1185">Reference proteome</keyword>
<dbReference type="InterPro" id="IPR043128">
    <property type="entry name" value="Rev_trsase/Diguanyl_cyclase"/>
</dbReference>
<dbReference type="PROSITE" id="PS50887">
    <property type="entry name" value="GGDEF"/>
    <property type="match status" value="1"/>
</dbReference>
<evidence type="ECO:0000313" key="4">
    <source>
        <dbReference type="Proteomes" id="UP001064971"/>
    </source>
</evidence>
<protein>
    <recommendedName>
        <fullName evidence="2">GGDEF domain-containing protein</fullName>
    </recommendedName>
</protein>
<dbReference type="Pfam" id="PF00990">
    <property type="entry name" value="GGDEF"/>
    <property type="match status" value="1"/>
</dbReference>
<dbReference type="Gene3D" id="3.30.70.270">
    <property type="match status" value="1"/>
</dbReference>
<dbReference type="Gene3D" id="3.30.450.20">
    <property type="entry name" value="PAS domain"/>
    <property type="match status" value="1"/>
</dbReference>
<dbReference type="Pfam" id="PF08448">
    <property type="entry name" value="PAS_4"/>
    <property type="match status" value="1"/>
</dbReference>
<dbReference type="InterPro" id="IPR000160">
    <property type="entry name" value="GGDEF_dom"/>
</dbReference>
<dbReference type="Pfam" id="PF13185">
    <property type="entry name" value="GAF_2"/>
    <property type="match status" value="1"/>
</dbReference>
<dbReference type="PANTHER" id="PTHR44757:SF2">
    <property type="entry name" value="BIOFILM ARCHITECTURE MAINTENANCE PROTEIN MBAA"/>
    <property type="match status" value="1"/>
</dbReference>
<dbReference type="InterPro" id="IPR029016">
    <property type="entry name" value="GAF-like_dom_sf"/>
</dbReference>
<feature type="compositionally biased region" description="Basic and acidic residues" evidence="1">
    <location>
        <begin position="1"/>
        <end position="10"/>
    </location>
</feature>
<evidence type="ECO:0000256" key="1">
    <source>
        <dbReference type="SAM" id="MobiDB-lite"/>
    </source>
</evidence>
<dbReference type="CDD" id="cd00130">
    <property type="entry name" value="PAS"/>
    <property type="match status" value="1"/>
</dbReference>
<dbReference type="SMART" id="SM00267">
    <property type="entry name" value="GGDEF"/>
    <property type="match status" value="1"/>
</dbReference>
<evidence type="ECO:0000259" key="2">
    <source>
        <dbReference type="PROSITE" id="PS50887"/>
    </source>
</evidence>
<dbReference type="SUPFAM" id="SSF55785">
    <property type="entry name" value="PYP-like sensor domain (PAS domain)"/>
    <property type="match status" value="1"/>
</dbReference>
<dbReference type="InterPro" id="IPR003018">
    <property type="entry name" value="GAF"/>
</dbReference>
<gene>
    <name evidence="3" type="ORF">DAETH_06580</name>
</gene>
<dbReference type="NCBIfam" id="TIGR00254">
    <property type="entry name" value="GGDEF"/>
    <property type="match status" value="1"/>
</dbReference>